<keyword evidence="1" id="KW-0472">Membrane</keyword>
<proteinExistence type="predicted"/>
<sequence length="78" mass="9000">MLTSLLARMLNNGLNLLFKFIALALLVGIVLIASYSRKTNGYFLMVIQLIRIIRNIFIFLLMQKQMITLLNFVNLLIL</sequence>
<feature type="transmembrane region" description="Helical" evidence="1">
    <location>
        <begin position="16"/>
        <end position="36"/>
    </location>
</feature>
<gene>
    <name evidence="2" type="ORF">HR45_02755</name>
</gene>
<evidence type="ECO:0000256" key="1">
    <source>
        <dbReference type="SAM" id="Phobius"/>
    </source>
</evidence>
<dbReference type="EMBL" id="JPEO01000002">
    <property type="protein sequence ID" value="KFZ38384.1"/>
    <property type="molecule type" value="Genomic_DNA"/>
</dbReference>
<accession>A0A094JK12</accession>
<protein>
    <submittedName>
        <fullName evidence="2">Uncharacterized protein</fullName>
    </submittedName>
</protein>
<dbReference type="STRING" id="1515746.HR45_02755"/>
<feature type="transmembrane region" description="Helical" evidence="1">
    <location>
        <begin position="42"/>
        <end position="62"/>
    </location>
</feature>
<keyword evidence="1" id="KW-0812">Transmembrane</keyword>
<dbReference type="Proteomes" id="UP000029264">
    <property type="component" value="Unassembled WGS sequence"/>
</dbReference>
<comment type="caution">
    <text evidence="2">The sequence shown here is derived from an EMBL/GenBank/DDBJ whole genome shotgun (WGS) entry which is preliminary data.</text>
</comment>
<keyword evidence="1" id="KW-1133">Transmembrane helix</keyword>
<evidence type="ECO:0000313" key="2">
    <source>
        <dbReference type="EMBL" id="KFZ38384.1"/>
    </source>
</evidence>
<reference evidence="2 3" key="1">
    <citation type="submission" date="2014-06" db="EMBL/GenBank/DDBJ databases">
        <title>Shewanella sp. YQH10.</title>
        <authorList>
            <person name="Liu Y."/>
            <person name="Zeng R."/>
        </authorList>
    </citation>
    <scope>NUCLEOTIDE SEQUENCE [LARGE SCALE GENOMIC DNA]</scope>
    <source>
        <strain evidence="2 3">YQH10</strain>
    </source>
</reference>
<dbReference type="AlphaFoldDB" id="A0A094JK12"/>
<evidence type="ECO:0000313" key="3">
    <source>
        <dbReference type="Proteomes" id="UP000029264"/>
    </source>
</evidence>
<name>A0A094JK12_9GAMM</name>
<organism evidence="2 3">
    <name type="scientific">Shewanella mangrovi</name>
    <dbReference type="NCBI Taxonomy" id="1515746"/>
    <lineage>
        <taxon>Bacteria</taxon>
        <taxon>Pseudomonadati</taxon>
        <taxon>Pseudomonadota</taxon>
        <taxon>Gammaproteobacteria</taxon>
        <taxon>Alteromonadales</taxon>
        <taxon>Shewanellaceae</taxon>
        <taxon>Shewanella</taxon>
    </lineage>
</organism>
<keyword evidence="3" id="KW-1185">Reference proteome</keyword>